<comment type="subcellular location">
    <subcellularLocation>
        <location evidence="1">Membrane</location>
        <topology evidence="1">Single-pass membrane protein</topology>
    </subcellularLocation>
</comment>
<evidence type="ECO:0000313" key="8">
    <source>
        <dbReference type="EnsemblPlants" id="KRH43773"/>
    </source>
</evidence>
<dbReference type="EnsemblPlants" id="KRH43773">
    <property type="protein sequence ID" value="KRH43773"/>
    <property type="gene ID" value="GLYMA_08G171000"/>
</dbReference>
<dbReference type="Gramene" id="KRH43773">
    <property type="protein sequence ID" value="KRH43773"/>
    <property type="gene ID" value="GLYMA_08G171000"/>
</dbReference>
<keyword evidence="9" id="KW-1185">Reference proteome</keyword>
<reference evidence="7 8" key="1">
    <citation type="journal article" date="2010" name="Nature">
        <title>Genome sequence of the palaeopolyploid soybean.</title>
        <authorList>
            <person name="Schmutz J."/>
            <person name="Cannon S.B."/>
            <person name="Schlueter J."/>
            <person name="Ma J."/>
            <person name="Mitros T."/>
            <person name="Nelson W."/>
            <person name="Hyten D.L."/>
            <person name="Song Q."/>
            <person name="Thelen J.J."/>
            <person name="Cheng J."/>
            <person name="Xu D."/>
            <person name="Hellsten U."/>
            <person name="May G.D."/>
            <person name="Yu Y."/>
            <person name="Sakurai T."/>
            <person name="Umezawa T."/>
            <person name="Bhattacharyya M.K."/>
            <person name="Sandhu D."/>
            <person name="Valliyodan B."/>
            <person name="Lindquist E."/>
            <person name="Peto M."/>
            <person name="Grant D."/>
            <person name="Shu S."/>
            <person name="Goodstein D."/>
            <person name="Barry K."/>
            <person name="Futrell-Griggs M."/>
            <person name="Abernathy B."/>
            <person name="Du J."/>
            <person name="Tian Z."/>
            <person name="Zhu L."/>
            <person name="Gill N."/>
            <person name="Joshi T."/>
            <person name="Libault M."/>
            <person name="Sethuraman A."/>
            <person name="Zhang X.-C."/>
            <person name="Shinozaki K."/>
            <person name="Nguyen H.T."/>
            <person name="Wing R.A."/>
            <person name="Cregan P."/>
            <person name="Specht J."/>
            <person name="Grimwood J."/>
            <person name="Rokhsar D."/>
            <person name="Stacey G."/>
            <person name="Shoemaker R.C."/>
            <person name="Jackson S.A."/>
        </authorList>
    </citation>
    <scope>NUCLEOTIDE SEQUENCE [LARGE SCALE GENOMIC DNA]</scope>
    <source>
        <strain evidence="8">cv. Williams 82</strain>
        <tissue evidence="7">Callus</tissue>
    </source>
</reference>
<dbReference type="PANTHER" id="PTHR31568">
    <property type="entry name" value="RCG49325, ISOFORM CRA_A"/>
    <property type="match status" value="1"/>
</dbReference>
<proteinExistence type="inferred from homology"/>
<accession>A0A0R0INC6</accession>
<reference evidence="8" key="2">
    <citation type="submission" date="2018-02" db="UniProtKB">
        <authorList>
            <consortium name="EnsemblPlants"/>
        </authorList>
    </citation>
    <scope>IDENTIFICATION</scope>
    <source>
        <strain evidence="8">Williams 82</strain>
    </source>
</reference>
<evidence type="ECO:0000256" key="4">
    <source>
        <dbReference type="ARBA" id="ARBA00022989"/>
    </source>
</evidence>
<dbReference type="Proteomes" id="UP000008827">
    <property type="component" value="Chromosome 8"/>
</dbReference>
<comment type="similarity">
    <text evidence="2">Belongs to the CYSTM1 family.</text>
</comment>
<dbReference type="InterPro" id="IPR044850">
    <property type="entry name" value="WIH1-like"/>
</dbReference>
<evidence type="ECO:0000256" key="6">
    <source>
        <dbReference type="SAM" id="MobiDB-lite"/>
    </source>
</evidence>
<evidence type="ECO:0000256" key="5">
    <source>
        <dbReference type="ARBA" id="ARBA00023136"/>
    </source>
</evidence>
<reference evidence="7" key="3">
    <citation type="submission" date="2018-07" db="EMBL/GenBank/DDBJ databases">
        <title>WGS assembly of Glycine max.</title>
        <authorList>
            <person name="Schmutz J."/>
            <person name="Cannon S."/>
            <person name="Schlueter J."/>
            <person name="Ma J."/>
            <person name="Mitros T."/>
            <person name="Nelson W."/>
            <person name="Hyten D."/>
            <person name="Song Q."/>
            <person name="Thelen J."/>
            <person name="Cheng J."/>
            <person name="Xu D."/>
            <person name="Hellsten U."/>
            <person name="May G."/>
            <person name="Yu Y."/>
            <person name="Sakurai T."/>
            <person name="Umezawa T."/>
            <person name="Bhattacharyya M."/>
            <person name="Sandhu D."/>
            <person name="Valliyodan B."/>
            <person name="Lindquist E."/>
            <person name="Peto M."/>
            <person name="Grant D."/>
            <person name="Shu S."/>
            <person name="Goodstein D."/>
            <person name="Barry K."/>
            <person name="Futrell-Griggs M."/>
            <person name="Abernathy B."/>
            <person name="Du J."/>
            <person name="Tian Z."/>
            <person name="Zhu L."/>
            <person name="Gill N."/>
            <person name="Joshi T."/>
            <person name="Libault M."/>
            <person name="Sethuraman A."/>
            <person name="Zhang X."/>
            <person name="Shinozaki K."/>
            <person name="Nguyen H."/>
            <person name="Wing R."/>
            <person name="Cregan P."/>
            <person name="Specht J."/>
            <person name="Grimwood J."/>
            <person name="Rokhsar D."/>
            <person name="Stacey G."/>
            <person name="Shoemaker R."/>
            <person name="Jackson S."/>
        </authorList>
    </citation>
    <scope>NUCLEOTIDE SEQUENCE</scope>
    <source>
        <tissue evidence="7">Callus</tissue>
    </source>
</reference>
<protein>
    <recommendedName>
        <fullName evidence="10">Cysteine-rich transmembrane CYSTM domain-containing protein</fullName>
    </recommendedName>
</protein>
<dbReference type="InParanoid" id="A0A0R0INC6"/>
<gene>
    <name evidence="7" type="ORF">GLYMA_08G171000</name>
</gene>
<name>A0A0R0INC6_SOYBN</name>
<dbReference type="PANTHER" id="PTHR31568:SF62">
    <property type="entry name" value="CYSTEINE-RICH TM MODULE STRESS TOLERANCE PROTEIN"/>
    <property type="match status" value="1"/>
</dbReference>
<dbReference type="FunCoup" id="A0A0R0INC6">
    <property type="interactions" value="9"/>
</dbReference>
<sequence length="77" mass="8119">MNHQQQSPAVTAYPAGAQSNLAAPPPPVGYPTKDDLPSQQNVPVKTTTRGGGFWSGCCTALRYGCCCIHCLQCCFSS</sequence>
<keyword evidence="5" id="KW-0472">Membrane</keyword>
<organism evidence="7">
    <name type="scientific">Glycine max</name>
    <name type="common">Soybean</name>
    <name type="synonym">Glycine hispida</name>
    <dbReference type="NCBI Taxonomy" id="3847"/>
    <lineage>
        <taxon>Eukaryota</taxon>
        <taxon>Viridiplantae</taxon>
        <taxon>Streptophyta</taxon>
        <taxon>Embryophyta</taxon>
        <taxon>Tracheophyta</taxon>
        <taxon>Spermatophyta</taxon>
        <taxon>Magnoliopsida</taxon>
        <taxon>eudicotyledons</taxon>
        <taxon>Gunneridae</taxon>
        <taxon>Pentapetalae</taxon>
        <taxon>rosids</taxon>
        <taxon>fabids</taxon>
        <taxon>Fabales</taxon>
        <taxon>Fabaceae</taxon>
        <taxon>Papilionoideae</taxon>
        <taxon>50 kb inversion clade</taxon>
        <taxon>NPAAA clade</taxon>
        <taxon>indigoferoid/millettioid clade</taxon>
        <taxon>Phaseoleae</taxon>
        <taxon>Glycine</taxon>
        <taxon>Glycine subgen. Soja</taxon>
    </lineage>
</organism>
<dbReference type="PaxDb" id="3847-GLYMA08G18200.4"/>
<dbReference type="EMBL" id="CM000841">
    <property type="protein sequence ID" value="KRH43773.1"/>
    <property type="molecule type" value="Genomic_DNA"/>
</dbReference>
<dbReference type="AlphaFoldDB" id="A0A0R0INC6"/>
<evidence type="ECO:0000256" key="3">
    <source>
        <dbReference type="ARBA" id="ARBA00022692"/>
    </source>
</evidence>
<dbReference type="GO" id="GO:0005886">
    <property type="term" value="C:plasma membrane"/>
    <property type="evidence" value="ECO:0000318"/>
    <property type="project" value="GO_Central"/>
</dbReference>
<dbReference type="OrthoDB" id="785836at2759"/>
<evidence type="ECO:0000313" key="7">
    <source>
        <dbReference type="EMBL" id="KRH43773.1"/>
    </source>
</evidence>
<evidence type="ECO:0008006" key="10">
    <source>
        <dbReference type="Google" id="ProtNLM"/>
    </source>
</evidence>
<dbReference type="SMR" id="A0A0R0INC6"/>
<feature type="region of interest" description="Disordered" evidence="6">
    <location>
        <begin position="1"/>
        <end position="44"/>
    </location>
</feature>
<keyword evidence="3" id="KW-0812">Transmembrane</keyword>
<evidence type="ECO:0000256" key="1">
    <source>
        <dbReference type="ARBA" id="ARBA00004167"/>
    </source>
</evidence>
<evidence type="ECO:0000313" key="9">
    <source>
        <dbReference type="Proteomes" id="UP000008827"/>
    </source>
</evidence>
<dbReference type="OMA" id="CCLLDIC"/>
<evidence type="ECO:0000256" key="2">
    <source>
        <dbReference type="ARBA" id="ARBA00009444"/>
    </source>
</evidence>
<keyword evidence="4" id="KW-1133">Transmembrane helix</keyword>